<protein>
    <recommendedName>
        <fullName evidence="4">WDR5-like beta-propeller domain-containing protein</fullName>
    </recommendedName>
</protein>
<organism evidence="5 6">
    <name type="scientific">Arachis hypogaea</name>
    <name type="common">Peanut</name>
    <dbReference type="NCBI Taxonomy" id="3818"/>
    <lineage>
        <taxon>Eukaryota</taxon>
        <taxon>Viridiplantae</taxon>
        <taxon>Streptophyta</taxon>
        <taxon>Embryophyta</taxon>
        <taxon>Tracheophyta</taxon>
        <taxon>Spermatophyta</taxon>
        <taxon>Magnoliopsida</taxon>
        <taxon>eudicotyledons</taxon>
        <taxon>Gunneridae</taxon>
        <taxon>Pentapetalae</taxon>
        <taxon>rosids</taxon>
        <taxon>fabids</taxon>
        <taxon>Fabales</taxon>
        <taxon>Fabaceae</taxon>
        <taxon>Papilionoideae</taxon>
        <taxon>50 kb inversion clade</taxon>
        <taxon>dalbergioids sensu lato</taxon>
        <taxon>Dalbergieae</taxon>
        <taxon>Pterocarpus clade</taxon>
        <taxon>Arachis</taxon>
    </lineage>
</organism>
<dbReference type="Proteomes" id="UP000289738">
    <property type="component" value="Chromosome B02"/>
</dbReference>
<dbReference type="EMBL" id="SDMP01000012">
    <property type="protein sequence ID" value="RYR24690.1"/>
    <property type="molecule type" value="Genomic_DNA"/>
</dbReference>
<dbReference type="GO" id="GO:0048188">
    <property type="term" value="C:Set1C/COMPASS complex"/>
    <property type="evidence" value="ECO:0007669"/>
    <property type="project" value="TreeGrafter"/>
</dbReference>
<name>A0A445AE38_ARAHY</name>
<dbReference type="PANTHER" id="PTHR22847">
    <property type="entry name" value="WD40 REPEAT PROTEIN"/>
    <property type="match status" value="1"/>
</dbReference>
<evidence type="ECO:0000313" key="5">
    <source>
        <dbReference type="EMBL" id="RYR24690.1"/>
    </source>
</evidence>
<dbReference type="InterPro" id="IPR059122">
    <property type="entry name" value="Beta-prop_WDR5-like"/>
</dbReference>
<dbReference type="PROSITE" id="PS50294">
    <property type="entry name" value="WD_REPEATS_REGION"/>
    <property type="match status" value="4"/>
</dbReference>
<keyword evidence="6" id="KW-1185">Reference proteome</keyword>
<proteinExistence type="predicted"/>
<feature type="repeat" description="WD" evidence="3">
    <location>
        <begin position="151"/>
        <end position="192"/>
    </location>
</feature>
<evidence type="ECO:0000256" key="2">
    <source>
        <dbReference type="ARBA" id="ARBA00022737"/>
    </source>
</evidence>
<dbReference type="GO" id="GO:0042393">
    <property type="term" value="F:histone binding"/>
    <property type="evidence" value="ECO:0007669"/>
    <property type="project" value="TreeGrafter"/>
</dbReference>
<dbReference type="SMART" id="SM00320">
    <property type="entry name" value="WD40"/>
    <property type="match status" value="7"/>
</dbReference>
<reference evidence="5 6" key="1">
    <citation type="submission" date="2019-01" db="EMBL/GenBank/DDBJ databases">
        <title>Sequencing of cultivated peanut Arachis hypogaea provides insights into genome evolution and oil improvement.</title>
        <authorList>
            <person name="Chen X."/>
        </authorList>
    </citation>
    <scope>NUCLEOTIDE SEQUENCE [LARGE SCALE GENOMIC DNA]</scope>
    <source>
        <strain evidence="6">cv. Fuhuasheng</strain>
        <tissue evidence="5">Leaves</tissue>
    </source>
</reference>
<keyword evidence="2" id="KW-0677">Repeat</keyword>
<evidence type="ECO:0000256" key="1">
    <source>
        <dbReference type="ARBA" id="ARBA00022574"/>
    </source>
</evidence>
<evidence type="ECO:0000256" key="3">
    <source>
        <dbReference type="PROSITE-ProRule" id="PRU00221"/>
    </source>
</evidence>
<sequence>MAATSTTTSGSGSQPYRPYRHLKTLTAHERAVSCVKFSNDGSRLASASLDKTLIIWSAETLSLLHRLTDHSEGISDLAWSSDSRYICSASDDRTVRIWDGTSGECVKTLRGHSHAVFCVNFNDQTNLIVSGSFDETIRVWEVKTGKCIHVMKGHTMPVTSAHFNRDGSLIVSGSHDGSCKIWESASGTLLMTLIDDKVPAVSFARFSPNGKFVLVATLNDTLKLWNYSQGRHVKIYTGHVNREYCITFTFSVTQGRRYIVGGSEDCCVYLWDVQQKNMVQKLEGHTDTVISVSCHPTENKIASAGLDNDRTVRIWGNWLPSAL</sequence>
<dbReference type="InterPro" id="IPR020472">
    <property type="entry name" value="WD40_PAC1"/>
</dbReference>
<dbReference type="AlphaFoldDB" id="A0A445AE38"/>
<feature type="repeat" description="WD" evidence="3">
    <location>
        <begin position="25"/>
        <end position="66"/>
    </location>
</feature>
<dbReference type="InterPro" id="IPR015943">
    <property type="entry name" value="WD40/YVTN_repeat-like_dom_sf"/>
</dbReference>
<dbReference type="PROSITE" id="PS00678">
    <property type="entry name" value="WD_REPEATS_1"/>
    <property type="match status" value="1"/>
</dbReference>
<dbReference type="InterPro" id="IPR019775">
    <property type="entry name" value="WD40_repeat_CS"/>
</dbReference>
<gene>
    <name evidence="5" type="ORF">Ahy_B02g058204</name>
</gene>
<dbReference type="InterPro" id="IPR001680">
    <property type="entry name" value="WD40_rpt"/>
</dbReference>
<dbReference type="PRINTS" id="PR00320">
    <property type="entry name" value="GPROTEINBRPT"/>
</dbReference>
<dbReference type="InterPro" id="IPR036322">
    <property type="entry name" value="WD40_repeat_dom_sf"/>
</dbReference>
<dbReference type="FunFam" id="2.130.10.10:FF:000228">
    <property type="entry name" value="COMPASS-like H3K4 histone methylase component WDR5A"/>
    <property type="match status" value="1"/>
</dbReference>
<feature type="repeat" description="WD" evidence="3">
    <location>
        <begin position="236"/>
        <end position="281"/>
    </location>
</feature>
<comment type="caution">
    <text evidence="5">The sequence shown here is derived from an EMBL/GenBank/DDBJ whole genome shotgun (WGS) entry which is preliminary data.</text>
</comment>
<feature type="repeat" description="WD" evidence="3">
    <location>
        <begin position="67"/>
        <end position="108"/>
    </location>
</feature>
<dbReference type="SUPFAM" id="SSF50978">
    <property type="entry name" value="WD40 repeat-like"/>
    <property type="match status" value="1"/>
</dbReference>
<feature type="domain" description="WDR5-like beta-propeller" evidence="4">
    <location>
        <begin position="24"/>
        <end position="315"/>
    </location>
</feature>
<feature type="repeat" description="WD" evidence="3">
    <location>
        <begin position="194"/>
        <end position="235"/>
    </location>
</feature>
<keyword evidence="1 3" id="KW-0853">WD repeat</keyword>
<dbReference type="PROSITE" id="PS50082">
    <property type="entry name" value="WD_REPEATS_2"/>
    <property type="match status" value="6"/>
</dbReference>
<dbReference type="PANTHER" id="PTHR22847:SF684">
    <property type="entry name" value="COMPASS-LIKE H3K4 HISTONE METHYLASE COMPONENT WDR5B"/>
    <property type="match status" value="1"/>
</dbReference>
<dbReference type="Pfam" id="PF25175">
    <property type="entry name" value="Beta-prop_WDR5"/>
    <property type="match status" value="1"/>
</dbReference>
<evidence type="ECO:0000313" key="6">
    <source>
        <dbReference type="Proteomes" id="UP000289738"/>
    </source>
</evidence>
<evidence type="ECO:0000259" key="4">
    <source>
        <dbReference type="Pfam" id="PF25175"/>
    </source>
</evidence>
<accession>A0A445AE38</accession>
<dbReference type="Gene3D" id="2.130.10.10">
    <property type="entry name" value="YVTN repeat-like/Quinoprotein amine dehydrogenase"/>
    <property type="match status" value="1"/>
</dbReference>
<dbReference type="CDD" id="cd00200">
    <property type="entry name" value="WD40"/>
    <property type="match status" value="1"/>
</dbReference>
<feature type="repeat" description="WD" evidence="3">
    <location>
        <begin position="109"/>
        <end position="150"/>
    </location>
</feature>